<dbReference type="OrthoDB" id="1494661at2"/>
<dbReference type="Proteomes" id="UP000198263">
    <property type="component" value="Unassembled WGS sequence"/>
</dbReference>
<dbReference type="Pfam" id="PF03886">
    <property type="entry name" value="ABC_trans_aux"/>
    <property type="match status" value="1"/>
</dbReference>
<dbReference type="InterPro" id="IPR005586">
    <property type="entry name" value="ABC_trans_aux"/>
</dbReference>
<evidence type="ECO:0000313" key="4">
    <source>
        <dbReference type="EMBL" id="SAL13892.1"/>
    </source>
</evidence>
<keyword evidence="2" id="KW-0732">Signal</keyword>
<dbReference type="Gene3D" id="3.40.50.10610">
    <property type="entry name" value="ABC-type transport auxiliary lipoprotein component"/>
    <property type="match status" value="1"/>
</dbReference>
<evidence type="ECO:0000259" key="3">
    <source>
        <dbReference type="Pfam" id="PF03886"/>
    </source>
</evidence>
<dbReference type="SUPFAM" id="SSF159594">
    <property type="entry name" value="XCC0632-like"/>
    <property type="match status" value="1"/>
</dbReference>
<dbReference type="EMBL" id="FCNV02000001">
    <property type="protein sequence ID" value="SAL13892.1"/>
    <property type="molecule type" value="Genomic_DNA"/>
</dbReference>
<gene>
    <name evidence="4" type="ORF">AWB72_00595</name>
</gene>
<organism evidence="4 5">
    <name type="scientific">Caballeronia concitans</name>
    <dbReference type="NCBI Taxonomy" id="1777133"/>
    <lineage>
        <taxon>Bacteria</taxon>
        <taxon>Pseudomonadati</taxon>
        <taxon>Pseudomonadota</taxon>
        <taxon>Betaproteobacteria</taxon>
        <taxon>Burkholderiales</taxon>
        <taxon>Burkholderiaceae</taxon>
        <taxon>Caballeronia</taxon>
    </lineage>
</organism>
<evidence type="ECO:0000256" key="1">
    <source>
        <dbReference type="SAM" id="MobiDB-lite"/>
    </source>
</evidence>
<sequence length="225" mass="23360">MRFGVLLLTLGAAGVLAACASSPSSRFYTLGGAAQGQTAVSSAPASFFFELAPVDMPQQVSRNQLVVQSSAAQVSVLEQERWASLPADEVRRALSGDLAQQLNAIDVYGTPYPESAQVYRVKVKVQRFESWPGSQAVIDAVWSVRGGASQAVMTCRTVADERVGDGYDALVDGHRKAVNEIASAISAGVRSLGTVKAGSPSSSKHVPTPVLPCPAPGVGTTASAQ</sequence>
<feature type="region of interest" description="Disordered" evidence="1">
    <location>
        <begin position="196"/>
        <end position="225"/>
    </location>
</feature>
<dbReference type="AlphaFoldDB" id="A0A658QRH9"/>
<proteinExistence type="predicted"/>
<feature type="chain" id="PRO_5024847226" evidence="2">
    <location>
        <begin position="18"/>
        <end position="225"/>
    </location>
</feature>
<feature type="signal peptide" evidence="2">
    <location>
        <begin position="1"/>
        <end position="17"/>
    </location>
</feature>
<keyword evidence="5" id="KW-1185">Reference proteome</keyword>
<keyword evidence="4" id="KW-0449">Lipoprotein</keyword>
<reference evidence="4 5" key="1">
    <citation type="submission" date="2016-01" db="EMBL/GenBank/DDBJ databases">
        <authorList>
            <person name="Peeters C."/>
        </authorList>
    </citation>
    <scope>NUCLEOTIDE SEQUENCE [LARGE SCALE GENOMIC DNA]</scope>
    <source>
        <strain evidence="4">LMG 29315</strain>
    </source>
</reference>
<dbReference type="PROSITE" id="PS51257">
    <property type="entry name" value="PROKAR_LIPOPROTEIN"/>
    <property type="match status" value="1"/>
</dbReference>
<dbReference type="RefSeq" id="WP_040052957.1">
    <property type="nucleotide sequence ID" value="NZ_FCNV02000001.1"/>
</dbReference>
<evidence type="ECO:0000313" key="5">
    <source>
        <dbReference type="Proteomes" id="UP000198263"/>
    </source>
</evidence>
<comment type="caution">
    <text evidence="4">The sequence shown here is derived from an EMBL/GenBank/DDBJ whole genome shotgun (WGS) entry which is preliminary data.</text>
</comment>
<name>A0A658QRH9_9BURK</name>
<evidence type="ECO:0000256" key="2">
    <source>
        <dbReference type="SAM" id="SignalP"/>
    </source>
</evidence>
<protein>
    <submittedName>
        <fullName evidence="4">Lipoprotein</fullName>
    </submittedName>
</protein>
<feature type="domain" description="ABC-type transport auxiliary lipoprotein component" evidence="3">
    <location>
        <begin position="28"/>
        <end position="185"/>
    </location>
</feature>
<accession>A0A658QRH9</accession>